<organism evidence="7 8">
    <name type="scientific">Pseudomonas putida</name>
    <name type="common">Arthrobacter siderocapsulatus</name>
    <dbReference type="NCBI Taxonomy" id="303"/>
    <lineage>
        <taxon>Bacteria</taxon>
        <taxon>Pseudomonadati</taxon>
        <taxon>Pseudomonadota</taxon>
        <taxon>Gammaproteobacteria</taxon>
        <taxon>Pseudomonadales</taxon>
        <taxon>Pseudomonadaceae</taxon>
        <taxon>Pseudomonas</taxon>
    </lineage>
</organism>
<comment type="similarity">
    <text evidence="2 6">Belongs to the bacterial histone-like protein family.</text>
</comment>
<sequence>MNKKELVSSVAKIANVEQKKARLVLDTLLECISTALVNGQKVTLVNFGTFESKQRAPRKGRNPRTGDIVHIPGVQGAKFTAGKGLKVTINS</sequence>
<dbReference type="CDD" id="cd13831">
    <property type="entry name" value="HU"/>
    <property type="match status" value="1"/>
</dbReference>
<name>A0A4D6X9Q2_PSEPU</name>
<dbReference type="SUPFAM" id="SSF47729">
    <property type="entry name" value="IHF-like DNA-binding proteins"/>
    <property type="match status" value="1"/>
</dbReference>
<dbReference type="GO" id="GO:0003677">
    <property type="term" value="F:DNA binding"/>
    <property type="evidence" value="ECO:0007669"/>
    <property type="project" value="UniProtKB-KW"/>
</dbReference>
<comment type="function">
    <text evidence="1">Histone-like DNA-binding protein which is capable of wrapping DNA to stabilize it, and thus to prevent its denaturation under extreme environmental conditions.</text>
</comment>
<dbReference type="PRINTS" id="PR01727">
    <property type="entry name" value="DNABINDINGHU"/>
</dbReference>
<evidence type="ECO:0000313" key="8">
    <source>
        <dbReference type="Proteomes" id="UP000298551"/>
    </source>
</evidence>
<dbReference type="GO" id="GO:0030527">
    <property type="term" value="F:structural constituent of chromatin"/>
    <property type="evidence" value="ECO:0007669"/>
    <property type="project" value="InterPro"/>
</dbReference>
<evidence type="ECO:0000256" key="4">
    <source>
        <dbReference type="ARBA" id="ARBA00023067"/>
    </source>
</evidence>
<dbReference type="OrthoDB" id="9799835at2"/>
<dbReference type="InterPro" id="IPR010992">
    <property type="entry name" value="IHF-like_DNA-bd_dom_sf"/>
</dbReference>
<keyword evidence="5 7" id="KW-0238">DNA-binding</keyword>
<proteinExistence type="inferred from homology"/>
<dbReference type="GO" id="GO:0005829">
    <property type="term" value="C:cytosol"/>
    <property type="evidence" value="ECO:0007669"/>
    <property type="project" value="TreeGrafter"/>
</dbReference>
<dbReference type="Gene3D" id="4.10.520.10">
    <property type="entry name" value="IHF-like DNA-binding proteins"/>
    <property type="match status" value="1"/>
</dbReference>
<dbReference type="PANTHER" id="PTHR33175:SF3">
    <property type="entry name" value="DNA-BINDING PROTEIN HU-BETA"/>
    <property type="match status" value="1"/>
</dbReference>
<dbReference type="AlphaFoldDB" id="A0A4D6X9Q2"/>
<reference evidence="8" key="1">
    <citation type="submission" date="2019-04" db="EMBL/GenBank/DDBJ databases">
        <title>Genome sequence of Pseudomonas putida 1290, an auxin catabolizing strain.</title>
        <authorList>
            <person name="Laird T.S."/>
            <person name="Leveau J.H.J."/>
        </authorList>
    </citation>
    <scope>NUCLEOTIDE SEQUENCE [LARGE SCALE GENOMIC DNA]</scope>
    <source>
        <strain evidence="8">1290</strain>
    </source>
</reference>
<dbReference type="Proteomes" id="UP000298551">
    <property type="component" value="Chromosome"/>
</dbReference>
<keyword evidence="4" id="KW-0226">DNA condensation</keyword>
<dbReference type="SMART" id="SM00411">
    <property type="entry name" value="BHL"/>
    <property type="match status" value="1"/>
</dbReference>
<evidence type="ECO:0000256" key="1">
    <source>
        <dbReference type="ARBA" id="ARBA00003819"/>
    </source>
</evidence>
<dbReference type="Pfam" id="PF00216">
    <property type="entry name" value="Bac_DNA_binding"/>
    <property type="match status" value="1"/>
</dbReference>
<protein>
    <submittedName>
        <fullName evidence="7">HU family DNA-binding protein</fullName>
    </submittedName>
</protein>
<evidence type="ECO:0000256" key="2">
    <source>
        <dbReference type="ARBA" id="ARBA00010529"/>
    </source>
</evidence>
<accession>A0A4D6X9Q2</accession>
<evidence type="ECO:0000256" key="5">
    <source>
        <dbReference type="ARBA" id="ARBA00023125"/>
    </source>
</evidence>
<gene>
    <name evidence="7" type="ORF">E6B08_15045</name>
</gene>
<comment type="subunit">
    <text evidence="3">Heterodimer of an alpha and a beta chain.</text>
</comment>
<evidence type="ECO:0000256" key="3">
    <source>
        <dbReference type="ARBA" id="ARBA00011870"/>
    </source>
</evidence>
<dbReference type="EMBL" id="CP039371">
    <property type="protein sequence ID" value="QCI12603.1"/>
    <property type="molecule type" value="Genomic_DNA"/>
</dbReference>
<dbReference type="PANTHER" id="PTHR33175">
    <property type="entry name" value="DNA-BINDING PROTEIN HU"/>
    <property type="match status" value="1"/>
</dbReference>
<evidence type="ECO:0000256" key="6">
    <source>
        <dbReference type="RuleBase" id="RU003939"/>
    </source>
</evidence>
<dbReference type="InterPro" id="IPR000119">
    <property type="entry name" value="Hist_DNA-bd"/>
</dbReference>
<evidence type="ECO:0000313" key="7">
    <source>
        <dbReference type="EMBL" id="QCI12603.1"/>
    </source>
</evidence>
<dbReference type="GO" id="GO:0030261">
    <property type="term" value="P:chromosome condensation"/>
    <property type="evidence" value="ECO:0007669"/>
    <property type="project" value="UniProtKB-KW"/>
</dbReference>